<dbReference type="SUPFAM" id="SSF53383">
    <property type="entry name" value="PLP-dependent transferases"/>
    <property type="match status" value="1"/>
</dbReference>
<evidence type="ECO:0000256" key="7">
    <source>
        <dbReference type="ARBA" id="ARBA00022898"/>
    </source>
</evidence>
<feature type="modified residue" description="N6-(pyridoxal phosphate)lysine" evidence="9">
    <location>
        <position position="226"/>
    </location>
</feature>
<dbReference type="Pfam" id="PF00155">
    <property type="entry name" value="Aminotran_1_2"/>
    <property type="match status" value="1"/>
</dbReference>
<reference evidence="11 12" key="1">
    <citation type="submission" date="2020-08" db="EMBL/GenBank/DDBJ databases">
        <title>Genomic Encyclopedia of Type Strains, Phase IV (KMG-IV): sequencing the most valuable type-strain genomes for metagenomic binning, comparative biology and taxonomic classification.</title>
        <authorList>
            <person name="Goeker M."/>
        </authorList>
    </citation>
    <scope>NUCLEOTIDE SEQUENCE [LARGE SCALE GENOMIC DNA]</scope>
    <source>
        <strain evidence="11 12">DSM 12251</strain>
    </source>
</reference>
<evidence type="ECO:0000259" key="10">
    <source>
        <dbReference type="Pfam" id="PF00155"/>
    </source>
</evidence>
<protein>
    <recommendedName>
        <fullName evidence="9">Histidinol-phosphate aminotransferase</fullName>
        <ecNumber evidence="9">2.6.1.9</ecNumber>
    </recommendedName>
    <alternativeName>
        <fullName evidence="9">Imidazole acetol-phosphate transaminase</fullName>
    </alternativeName>
</protein>
<organism evidence="11 12">
    <name type="scientific">Prosthecobacter dejongeii</name>
    <dbReference type="NCBI Taxonomy" id="48465"/>
    <lineage>
        <taxon>Bacteria</taxon>
        <taxon>Pseudomonadati</taxon>
        <taxon>Verrucomicrobiota</taxon>
        <taxon>Verrucomicrobiia</taxon>
        <taxon>Verrucomicrobiales</taxon>
        <taxon>Verrucomicrobiaceae</taxon>
        <taxon>Prosthecobacter</taxon>
    </lineage>
</organism>
<keyword evidence="6 9" id="KW-0808">Transferase</keyword>
<evidence type="ECO:0000256" key="6">
    <source>
        <dbReference type="ARBA" id="ARBA00022679"/>
    </source>
</evidence>
<dbReference type="Proteomes" id="UP000534294">
    <property type="component" value="Unassembled WGS sequence"/>
</dbReference>
<dbReference type="NCBIfam" id="TIGR01141">
    <property type="entry name" value="hisC"/>
    <property type="match status" value="1"/>
</dbReference>
<evidence type="ECO:0000256" key="5">
    <source>
        <dbReference type="ARBA" id="ARBA00022576"/>
    </source>
</evidence>
<dbReference type="EMBL" id="JACHIF010000005">
    <property type="protein sequence ID" value="MBB5038594.1"/>
    <property type="molecule type" value="Genomic_DNA"/>
</dbReference>
<dbReference type="InterPro" id="IPR050106">
    <property type="entry name" value="HistidinolP_aminotransfase"/>
</dbReference>
<evidence type="ECO:0000313" key="11">
    <source>
        <dbReference type="EMBL" id="MBB5038594.1"/>
    </source>
</evidence>
<dbReference type="AlphaFoldDB" id="A0A7W7YM45"/>
<feature type="domain" description="Aminotransferase class I/classII large" evidence="10">
    <location>
        <begin position="36"/>
        <end position="355"/>
    </location>
</feature>
<evidence type="ECO:0000256" key="3">
    <source>
        <dbReference type="ARBA" id="ARBA00007970"/>
    </source>
</evidence>
<dbReference type="HAMAP" id="MF_01023">
    <property type="entry name" value="HisC_aminotrans_2"/>
    <property type="match status" value="1"/>
</dbReference>
<dbReference type="InterPro" id="IPR015422">
    <property type="entry name" value="PyrdxlP-dep_Trfase_small"/>
</dbReference>
<dbReference type="EC" id="2.6.1.9" evidence="9"/>
<dbReference type="InterPro" id="IPR004839">
    <property type="entry name" value="Aminotransferase_I/II_large"/>
</dbReference>
<dbReference type="Gene3D" id="3.90.1150.10">
    <property type="entry name" value="Aspartate Aminotransferase, domain 1"/>
    <property type="match status" value="1"/>
</dbReference>
<comment type="subunit">
    <text evidence="4 9">Homodimer.</text>
</comment>
<dbReference type="RefSeq" id="WP_184209558.1">
    <property type="nucleotide sequence ID" value="NZ_JACHIF010000005.1"/>
</dbReference>
<dbReference type="Gene3D" id="3.40.640.10">
    <property type="entry name" value="Type I PLP-dependent aspartate aminotransferase-like (Major domain)"/>
    <property type="match status" value="1"/>
</dbReference>
<dbReference type="PANTHER" id="PTHR43643:SF3">
    <property type="entry name" value="HISTIDINOL-PHOSPHATE AMINOTRANSFERASE"/>
    <property type="match status" value="1"/>
</dbReference>
<sequence length="365" mass="40182">MSIWNYANPQLKDLVAYEPGKPIEDVARERGLRPEDIIKMASNENPLGPSPKAIAAMEEAVKEVHIYPDGASYKLRNALADKFGLEMGNIIIGCGSNEIIEFIGHAFLQPGDNIITAKHAFVVYKLMAKVFGAETIEIEDPGFVHDLDAMAAAITPRTKKIFIANPNNPTGTLVTQEAIDRFMDKVPPHVVVVFDEAYYEFLDTPPDTLKYVREGRNVVILRTFSKIQGLAGTRVGYGIGNKELIDVLQRTRQPFNVNSVAQAGALAGLLDQEHQDKTKAITDEGRAYLQAEFAAMGLEYIPSFANFVLVKVGDGNAVFKAMMDKGIILRAMASYKLPEWIRVSVGTMPQNERCIAELKALLGKA</sequence>
<dbReference type="UniPathway" id="UPA00031">
    <property type="reaction ID" value="UER00012"/>
</dbReference>
<dbReference type="GO" id="GO:0004400">
    <property type="term" value="F:histidinol-phosphate transaminase activity"/>
    <property type="evidence" value="ECO:0007669"/>
    <property type="project" value="UniProtKB-UniRule"/>
</dbReference>
<keyword evidence="12" id="KW-1185">Reference proteome</keyword>
<accession>A0A7W7YM45</accession>
<comment type="cofactor">
    <cofactor evidence="1 9">
        <name>pyridoxal 5'-phosphate</name>
        <dbReference type="ChEBI" id="CHEBI:597326"/>
    </cofactor>
</comment>
<gene>
    <name evidence="9" type="primary">hisC</name>
    <name evidence="11" type="ORF">HNQ64_002857</name>
</gene>
<evidence type="ECO:0000256" key="8">
    <source>
        <dbReference type="ARBA" id="ARBA00047481"/>
    </source>
</evidence>
<evidence type="ECO:0000256" key="4">
    <source>
        <dbReference type="ARBA" id="ARBA00011738"/>
    </source>
</evidence>
<evidence type="ECO:0000313" key="12">
    <source>
        <dbReference type="Proteomes" id="UP000534294"/>
    </source>
</evidence>
<keyword evidence="7 9" id="KW-0663">Pyridoxal phosphate</keyword>
<keyword evidence="5 9" id="KW-0032">Aminotransferase</keyword>
<dbReference type="GO" id="GO:0000105">
    <property type="term" value="P:L-histidine biosynthetic process"/>
    <property type="evidence" value="ECO:0007669"/>
    <property type="project" value="UniProtKB-UniRule"/>
</dbReference>
<dbReference type="GO" id="GO:0030170">
    <property type="term" value="F:pyridoxal phosphate binding"/>
    <property type="evidence" value="ECO:0007669"/>
    <property type="project" value="InterPro"/>
</dbReference>
<comment type="pathway">
    <text evidence="2 9">Amino-acid biosynthesis; L-histidine biosynthesis; L-histidine from 5-phospho-alpha-D-ribose 1-diphosphate: step 7/9.</text>
</comment>
<dbReference type="InterPro" id="IPR005861">
    <property type="entry name" value="HisP_aminotrans"/>
</dbReference>
<evidence type="ECO:0000256" key="1">
    <source>
        <dbReference type="ARBA" id="ARBA00001933"/>
    </source>
</evidence>
<dbReference type="InterPro" id="IPR015421">
    <property type="entry name" value="PyrdxlP-dep_Trfase_major"/>
</dbReference>
<name>A0A7W7YM45_9BACT</name>
<comment type="similarity">
    <text evidence="3 9">Belongs to the class-II pyridoxal-phosphate-dependent aminotransferase family. Histidinol-phosphate aminotransferase subfamily.</text>
</comment>
<dbReference type="CDD" id="cd00609">
    <property type="entry name" value="AAT_like"/>
    <property type="match status" value="1"/>
</dbReference>
<keyword evidence="9" id="KW-0028">Amino-acid biosynthesis</keyword>
<keyword evidence="9" id="KW-0368">Histidine biosynthesis</keyword>
<evidence type="ECO:0000256" key="2">
    <source>
        <dbReference type="ARBA" id="ARBA00005011"/>
    </source>
</evidence>
<evidence type="ECO:0000256" key="9">
    <source>
        <dbReference type="HAMAP-Rule" id="MF_01023"/>
    </source>
</evidence>
<proteinExistence type="inferred from homology"/>
<dbReference type="PANTHER" id="PTHR43643">
    <property type="entry name" value="HISTIDINOL-PHOSPHATE AMINOTRANSFERASE 2"/>
    <property type="match status" value="1"/>
</dbReference>
<comment type="caution">
    <text evidence="11">The sequence shown here is derived from an EMBL/GenBank/DDBJ whole genome shotgun (WGS) entry which is preliminary data.</text>
</comment>
<comment type="catalytic activity">
    <reaction evidence="8 9">
        <text>L-histidinol phosphate + 2-oxoglutarate = 3-(imidazol-4-yl)-2-oxopropyl phosphate + L-glutamate</text>
        <dbReference type="Rhea" id="RHEA:23744"/>
        <dbReference type="ChEBI" id="CHEBI:16810"/>
        <dbReference type="ChEBI" id="CHEBI:29985"/>
        <dbReference type="ChEBI" id="CHEBI:57766"/>
        <dbReference type="ChEBI" id="CHEBI:57980"/>
        <dbReference type="EC" id="2.6.1.9"/>
    </reaction>
</comment>
<dbReference type="InterPro" id="IPR015424">
    <property type="entry name" value="PyrdxlP-dep_Trfase"/>
</dbReference>